<proteinExistence type="predicted"/>
<dbReference type="InterPro" id="IPR036388">
    <property type="entry name" value="WH-like_DNA-bd_sf"/>
</dbReference>
<dbReference type="AlphaFoldDB" id="A0A8D6SWV7"/>
<dbReference type="CDD" id="cd00090">
    <property type="entry name" value="HTH_ARSR"/>
    <property type="match status" value="1"/>
</dbReference>
<dbReference type="Pfam" id="PF13412">
    <property type="entry name" value="HTH_24"/>
    <property type="match status" value="1"/>
</dbReference>
<keyword evidence="2" id="KW-0238">DNA-binding</keyword>
<dbReference type="GeneID" id="65883359"/>
<dbReference type="GO" id="GO:0043565">
    <property type="term" value="F:sequence-specific DNA binding"/>
    <property type="evidence" value="ECO:0007669"/>
    <property type="project" value="InterPro"/>
</dbReference>
<evidence type="ECO:0000313" key="5">
    <source>
        <dbReference type="EMBL" id="CAB3288105.1"/>
    </source>
</evidence>
<protein>
    <submittedName>
        <fullName evidence="5">HTH-type transcriptional regulator Ptr1</fullName>
    </submittedName>
</protein>
<dbReference type="InterPro" id="IPR036390">
    <property type="entry name" value="WH_DNA-bd_sf"/>
</dbReference>
<dbReference type="InterPro" id="IPR000485">
    <property type="entry name" value="AsnC-type_HTH_dom"/>
</dbReference>
<dbReference type="PRINTS" id="PR00033">
    <property type="entry name" value="HTHASNC"/>
</dbReference>
<dbReference type="InterPro" id="IPR019888">
    <property type="entry name" value="Tscrpt_reg_AsnC-like"/>
</dbReference>
<dbReference type="SUPFAM" id="SSF46785">
    <property type="entry name" value="Winged helix' DNA-binding domain"/>
    <property type="match status" value="1"/>
</dbReference>
<evidence type="ECO:0000256" key="3">
    <source>
        <dbReference type="ARBA" id="ARBA00023163"/>
    </source>
</evidence>
<keyword evidence="3" id="KW-0804">Transcription</keyword>
<dbReference type="GO" id="GO:0005829">
    <property type="term" value="C:cytosol"/>
    <property type="evidence" value="ECO:0007669"/>
    <property type="project" value="TreeGrafter"/>
</dbReference>
<dbReference type="Pfam" id="PF01037">
    <property type="entry name" value="AsnC_trans_reg"/>
    <property type="match status" value="1"/>
</dbReference>
<dbReference type="PANTHER" id="PTHR30154:SF34">
    <property type="entry name" value="TRANSCRIPTIONAL REGULATOR AZLB"/>
    <property type="match status" value="1"/>
</dbReference>
<dbReference type="InterPro" id="IPR011008">
    <property type="entry name" value="Dimeric_a/b-barrel"/>
</dbReference>
<accession>A0A8D6SWV7</accession>
<dbReference type="PANTHER" id="PTHR30154">
    <property type="entry name" value="LEUCINE-RESPONSIVE REGULATORY PROTEIN"/>
    <property type="match status" value="1"/>
</dbReference>
<keyword evidence="6" id="KW-1185">Reference proteome</keyword>
<dbReference type="InterPro" id="IPR011991">
    <property type="entry name" value="ArsR-like_HTH"/>
</dbReference>
<keyword evidence="1" id="KW-0805">Transcription regulation</keyword>
<reference evidence="5 6" key="1">
    <citation type="submission" date="2020-04" db="EMBL/GenBank/DDBJ databases">
        <authorList>
            <consortium name="Genoscope - CEA"/>
            <person name="William W."/>
        </authorList>
    </citation>
    <scope>NUCLEOTIDE SEQUENCE [LARGE SCALE GENOMIC DNA]</scope>
    <source>
        <strain evidence="5 6">SG7</strain>
    </source>
</reference>
<dbReference type="SUPFAM" id="SSF54909">
    <property type="entry name" value="Dimeric alpha+beta barrel"/>
    <property type="match status" value="1"/>
</dbReference>
<evidence type="ECO:0000256" key="2">
    <source>
        <dbReference type="ARBA" id="ARBA00023125"/>
    </source>
</evidence>
<dbReference type="EMBL" id="LR792632">
    <property type="protein sequence ID" value="CAB3288105.1"/>
    <property type="molecule type" value="Genomic_DNA"/>
</dbReference>
<gene>
    <name evidence="5" type="primary">ptr</name>
    <name evidence="5" type="ORF">MLAUSG7_0549</name>
</gene>
<sequence>MNLDEIDLKILKILQEDGRKSYREIGRQLKISEGTVRTRIKKMKEKGIINGFYVSINPHKLGKDIIAILGLYLKPCEVKKTLEILKGYDEIVQIYQTTGEYDAVCLAVLEDMEELGNFLSEKIYPLVNVNGCKVTLVLNVVKEGHKIPI</sequence>
<dbReference type="RefSeq" id="WP_214400430.1">
    <property type="nucleotide sequence ID" value="NZ_LR792632.1"/>
</dbReference>
<evidence type="ECO:0000259" key="4">
    <source>
        <dbReference type="PROSITE" id="PS50956"/>
    </source>
</evidence>
<evidence type="ECO:0000256" key="1">
    <source>
        <dbReference type="ARBA" id="ARBA00023015"/>
    </source>
</evidence>
<feature type="domain" description="HTH asnC-type" evidence="4">
    <location>
        <begin position="3"/>
        <end position="64"/>
    </location>
</feature>
<dbReference type="KEGG" id="mesg:MLAUSG7_0549"/>
<evidence type="ECO:0000313" key="6">
    <source>
        <dbReference type="Proteomes" id="UP000679213"/>
    </source>
</evidence>
<dbReference type="Gene3D" id="1.10.10.10">
    <property type="entry name" value="Winged helix-like DNA-binding domain superfamily/Winged helix DNA-binding domain"/>
    <property type="match status" value="1"/>
</dbReference>
<dbReference type="SMART" id="SM00344">
    <property type="entry name" value="HTH_ASNC"/>
    <property type="match status" value="1"/>
</dbReference>
<dbReference type="GO" id="GO:0043200">
    <property type="term" value="P:response to amino acid"/>
    <property type="evidence" value="ECO:0007669"/>
    <property type="project" value="TreeGrafter"/>
</dbReference>
<dbReference type="InterPro" id="IPR019887">
    <property type="entry name" value="Tscrpt_reg_AsnC/Lrp_C"/>
</dbReference>
<dbReference type="Proteomes" id="UP000679213">
    <property type="component" value="Chromosome I"/>
</dbReference>
<organism evidence="5 6">
    <name type="scientific">Methanocaldococcus lauensis</name>
    <dbReference type="NCBI Taxonomy" id="2546128"/>
    <lineage>
        <taxon>Archaea</taxon>
        <taxon>Methanobacteriati</taxon>
        <taxon>Methanobacteriota</taxon>
        <taxon>Methanomada group</taxon>
        <taxon>Methanococci</taxon>
        <taxon>Methanococcales</taxon>
        <taxon>Methanocaldococcaceae</taxon>
        <taxon>Methanocaldococcus</taxon>
    </lineage>
</organism>
<dbReference type="PROSITE" id="PS50956">
    <property type="entry name" value="HTH_ASNC_2"/>
    <property type="match status" value="1"/>
</dbReference>
<dbReference type="Gene3D" id="3.30.70.920">
    <property type="match status" value="1"/>
</dbReference>
<name>A0A8D6SWV7_9EURY</name>